<keyword evidence="2" id="KW-0472">Membrane</keyword>
<dbReference type="InterPro" id="IPR000742">
    <property type="entry name" value="EGF"/>
</dbReference>
<evidence type="ECO:0000313" key="5">
    <source>
        <dbReference type="Proteomes" id="UP000276834"/>
    </source>
</evidence>
<proteinExistence type="predicted"/>
<keyword evidence="5" id="KW-1185">Reference proteome</keyword>
<dbReference type="Gene3D" id="1.10.287.210">
    <property type="match status" value="1"/>
</dbReference>
<dbReference type="Proteomes" id="UP000276834">
    <property type="component" value="Unassembled WGS sequence"/>
</dbReference>
<comment type="caution">
    <text evidence="4">The sequence shown here is derived from an EMBL/GenBank/DDBJ whole genome shotgun (WGS) entry which is preliminary data.</text>
</comment>
<keyword evidence="1" id="KW-1015">Disulfide bond</keyword>
<keyword evidence="2" id="KW-1133">Transmembrane helix</keyword>
<dbReference type="PROSITE" id="PS00022">
    <property type="entry name" value="EGF_1"/>
    <property type="match status" value="1"/>
</dbReference>
<evidence type="ECO:0000256" key="2">
    <source>
        <dbReference type="SAM" id="Phobius"/>
    </source>
</evidence>
<dbReference type="CDD" id="cd00054">
    <property type="entry name" value="EGF_CA"/>
    <property type="match status" value="1"/>
</dbReference>
<feature type="disulfide bond" evidence="1">
    <location>
        <begin position="226"/>
        <end position="235"/>
    </location>
</feature>
<dbReference type="OrthoDB" id="9838443at2759"/>
<dbReference type="EMBL" id="QUSF01000038">
    <property type="protein sequence ID" value="RLV98676.1"/>
    <property type="molecule type" value="Genomic_DNA"/>
</dbReference>
<accession>A0A3L8S9N5</accession>
<dbReference type="SUPFAM" id="SSF57196">
    <property type="entry name" value="EGF/Laminin"/>
    <property type="match status" value="1"/>
</dbReference>
<keyword evidence="2" id="KW-0812">Transmembrane</keyword>
<evidence type="ECO:0000313" key="4">
    <source>
        <dbReference type="EMBL" id="RLV98676.1"/>
    </source>
</evidence>
<organism evidence="4 5">
    <name type="scientific">Chloebia gouldiae</name>
    <name type="common">Gouldian finch</name>
    <name type="synonym">Erythrura gouldiae</name>
    <dbReference type="NCBI Taxonomy" id="44316"/>
    <lineage>
        <taxon>Eukaryota</taxon>
        <taxon>Metazoa</taxon>
        <taxon>Chordata</taxon>
        <taxon>Craniata</taxon>
        <taxon>Vertebrata</taxon>
        <taxon>Euteleostomi</taxon>
        <taxon>Archelosauria</taxon>
        <taxon>Archosauria</taxon>
        <taxon>Dinosauria</taxon>
        <taxon>Saurischia</taxon>
        <taxon>Theropoda</taxon>
        <taxon>Coelurosauria</taxon>
        <taxon>Aves</taxon>
        <taxon>Neognathae</taxon>
        <taxon>Neoaves</taxon>
        <taxon>Telluraves</taxon>
        <taxon>Australaves</taxon>
        <taxon>Passeriformes</taxon>
        <taxon>Passeroidea</taxon>
        <taxon>Passeridae</taxon>
        <taxon>Chloebia</taxon>
    </lineage>
</organism>
<dbReference type="AlphaFoldDB" id="A0A3L8S9N5"/>
<gene>
    <name evidence="4" type="ORF">DV515_00010559</name>
</gene>
<dbReference type="PROSITE" id="PS50026">
    <property type="entry name" value="EGF_3"/>
    <property type="match status" value="1"/>
</dbReference>
<feature type="transmembrane region" description="Helical" evidence="2">
    <location>
        <begin position="146"/>
        <end position="171"/>
    </location>
</feature>
<keyword evidence="1" id="KW-0245">EGF-like domain</keyword>
<name>A0A3L8S9N5_CHLGU</name>
<protein>
    <recommendedName>
        <fullName evidence="3">EGF-like domain-containing protein</fullName>
    </recommendedName>
</protein>
<comment type="caution">
    <text evidence="1">Lacks conserved residue(s) required for the propagation of feature annotation.</text>
</comment>
<sequence length="308" mass="34028">MQKRSAENLVANCNSEIFHWAKSKRVAVSLFLPWVTVAKALGELGHLECWVVKQANLTSAAVSSLLEDEEITRQAMLKNRAAIDFLLLLHGHECQEFKGLYCMDLTTKPPNIHAALRSMNSLIGQVKQESEDWFKELCKGWGFTRWWTSIVSSILLLLVILFLVTLAFGILRHLIFKAIKGLIPSTSEVNHVQLANLRRSDYAIDSNCAPPCQNGGMCLRPQLCVCKPGTKGNSCEDTVVQDTSSAGGRSPVVPPWPIPQQAAQQTFSQKVQVPPKVSPMAQMAFTIKQKPPVGLTQQMQPQPAGLIT</sequence>
<dbReference type="SUPFAM" id="SSF58069">
    <property type="entry name" value="Virus ectodomain"/>
    <property type="match status" value="1"/>
</dbReference>
<dbReference type="Gene3D" id="2.10.25.10">
    <property type="entry name" value="Laminin"/>
    <property type="match status" value="1"/>
</dbReference>
<feature type="domain" description="EGF-like" evidence="3">
    <location>
        <begin position="204"/>
        <end position="236"/>
    </location>
</feature>
<reference evidence="4 5" key="1">
    <citation type="journal article" date="2018" name="Proc. R. Soc. B">
        <title>A non-coding region near Follistatin controls head colour polymorphism in the Gouldian finch.</title>
        <authorList>
            <person name="Toomey M.B."/>
            <person name="Marques C.I."/>
            <person name="Andrade P."/>
            <person name="Araujo P.M."/>
            <person name="Sabatino S."/>
            <person name="Gazda M.A."/>
            <person name="Afonso S."/>
            <person name="Lopes R.J."/>
            <person name="Corbo J.C."/>
            <person name="Carneiro M."/>
        </authorList>
    </citation>
    <scope>NUCLEOTIDE SEQUENCE [LARGE SCALE GENOMIC DNA]</scope>
    <source>
        <strain evidence="4">Red01</strain>
        <tissue evidence="4">Muscle</tissue>
    </source>
</reference>
<evidence type="ECO:0000256" key="1">
    <source>
        <dbReference type="PROSITE-ProRule" id="PRU00076"/>
    </source>
</evidence>
<feature type="disulfide bond" evidence="1">
    <location>
        <begin position="208"/>
        <end position="218"/>
    </location>
</feature>
<evidence type="ECO:0000259" key="3">
    <source>
        <dbReference type="PROSITE" id="PS50026"/>
    </source>
</evidence>